<feature type="compositionally biased region" description="Polar residues" evidence="2">
    <location>
        <begin position="1437"/>
        <end position="1455"/>
    </location>
</feature>
<dbReference type="InterPro" id="IPR014840">
    <property type="entry name" value="HRD"/>
</dbReference>
<dbReference type="OrthoDB" id="68076at2759"/>
<feature type="region of interest" description="Disordered" evidence="2">
    <location>
        <begin position="872"/>
        <end position="902"/>
    </location>
</feature>
<feature type="region of interest" description="Disordered" evidence="2">
    <location>
        <begin position="1253"/>
        <end position="1272"/>
    </location>
</feature>
<feature type="compositionally biased region" description="Polar residues" evidence="2">
    <location>
        <begin position="670"/>
        <end position="688"/>
    </location>
</feature>
<feature type="region of interest" description="Disordered" evidence="2">
    <location>
        <begin position="294"/>
        <end position="332"/>
    </location>
</feature>
<feature type="coiled-coil region" evidence="1">
    <location>
        <begin position="1014"/>
        <end position="1136"/>
    </location>
</feature>
<feature type="region of interest" description="Disordered" evidence="2">
    <location>
        <begin position="1"/>
        <end position="20"/>
    </location>
</feature>
<feature type="compositionally biased region" description="Low complexity" evidence="2">
    <location>
        <begin position="493"/>
        <end position="508"/>
    </location>
</feature>
<evidence type="ECO:0000313" key="4">
    <source>
        <dbReference type="EMBL" id="VDN57928.1"/>
    </source>
</evidence>
<name>A0A158Q434_DRAME</name>
<dbReference type="PANTHER" id="PTHR21669">
    <property type="entry name" value="CAPZ-INTERACTING PROTEIN AND RELATED PROTEINS"/>
    <property type="match status" value="1"/>
</dbReference>
<dbReference type="Proteomes" id="UP000038040">
    <property type="component" value="Unplaced"/>
</dbReference>
<evidence type="ECO:0000313" key="5">
    <source>
        <dbReference type="Proteomes" id="UP000038040"/>
    </source>
</evidence>
<sequence length="1471" mass="163297">MAENSMNLNLTGSQKRSRSNTQYSIVTLDLFKPTSKSYPEFDYFKIAHNYLGQDESSGDDERFHDKEAEEIVRRLEQKYGGSTDKRGRKLKFGSADDYMDKSAGYDLSDPFIDDGEAYDEHVPSTMDTVRGGFYVNRGELDFRSKFGHESSGDEEASSSSSPRKPFLSDEEINNKDVAITNVQSAAVSESVCNDGIQIDEARVRLSSSGAPPTRAGTNSAFKNLDALRRRHLQSPAVKAAMVVKRKLISTKKSSSTNANQTGELANFLKEMSGGTEIPVDESMKTVVNQVSKEKLQTSLPSDNSSKIKTTVQSKNEKEKEEETDEKRHTKHEEFASASNVEKYLPGQNDSVIRQPLGRPPTSDFSKTKSVPILSKKLSDMINLYKQETKNLGAPTKKIRLPLSIIDLCIRIEDQCAVENFSIPQKMRIFELLSNWELDAVVDSVAAHDVQKVTSTPKPKNDSYKDSHTRNLLKLESSNSDIALITLDDDSSHDSSSPSSANVNLQSSSPKPRKDSVLFADQFSRVSQKRASPVSKVVTNATLLAEVSKKIVPKTAGPNNASLTALFSTITKQTQGDPQLQKQIVENFSALQQISGTLMSSNNKPPELLAKYQTTLNNFTMLLAKNNLTTSAQQNPITAKQQAGKKMPMGAAIGINKAHSTPLQDTGKAMPTQTKKTVPSKTGPSVGTNANLSAQSTLKSIVNLAASGSVSSVCDLKNGKSVGEKAKYALKQINASVSLINKEIDSAITLTDISYDFDKKKNALKNVVETLFSNLEAQSGPSTVVYSTVLQELLKEIILLCPKRNQLGSLSELPSLIDKNLAKEEVSPLSSKIIRSTSTSNVSSLTKTTASTQSQSSAQSKIISSSMITTSATSSKLSTKKNQIMQSKQHSSTTHSPKSHATSISETFISQKSVFPSSSSVQGCKSSFSPPKEKQLLMNSSVKNTADYDFVNESHSVAQHNALTGEPTIKKIRPTLNENCAKSSNSIQKINKKQSDHHAQPNFNLKLPLNRKMTAREAEEREKLLAEKAMKERTEKEREQKVKELQRQFEEKMEREQAENRRRDEEAIRNWEQMEAERLRVEANEEECQRQEIEMIEKKRREREEGKERERLAKERVEQLEKEREEIRSEEEKIIKEWHEIKKTQHCHEESAVDPLQKIEDEILGDLSPFPFHNESTIGSFNEQKILPSSYHEQQNFENFFIISSSDNSVTQVVSSMQSVNSPALASSSFLTASPAQSSSSPMSAVSLSPVMHKSVASPAQQNSPSSSVNQSNRYAGETCFHQYTPPSPQLISNIQRNSHVIQQSNSHPITQSTTQHWNELNLSQNSSKSSVAPQSVWNRPSTSVTGANTNIRYSSQQSGIGQQIHSPQFMTRFSSSNVAQHGTHQLQQYNSPELRQHISFQHQSNSNRAHSDSYLQHRTSAFAPAIHGNSQQGGMGISQPQQNQQNRIHGNQQRFNPYPHDPRSHGNMGWR</sequence>
<evidence type="ECO:0000259" key="3">
    <source>
        <dbReference type="Pfam" id="PF08729"/>
    </source>
</evidence>
<feature type="region of interest" description="Disordered" evidence="2">
    <location>
        <begin position="488"/>
        <end position="515"/>
    </location>
</feature>
<feature type="compositionally biased region" description="Polar residues" evidence="2">
    <location>
        <begin position="881"/>
        <end position="902"/>
    </location>
</feature>
<evidence type="ECO:0000313" key="7">
    <source>
        <dbReference type="WBParaSite" id="DME_0000389601-mRNA-1"/>
    </source>
</evidence>
<dbReference type="GO" id="GO:0006325">
    <property type="term" value="P:chromatin organization"/>
    <property type="evidence" value="ECO:0007669"/>
    <property type="project" value="TreeGrafter"/>
</dbReference>
<feature type="region of interest" description="Disordered" evidence="2">
    <location>
        <begin position="145"/>
        <end position="172"/>
    </location>
</feature>
<feature type="region of interest" description="Disordered" evidence="2">
    <location>
        <begin position="1426"/>
        <end position="1471"/>
    </location>
</feature>
<feature type="compositionally biased region" description="Polar residues" evidence="2">
    <location>
        <begin position="294"/>
        <end position="313"/>
    </location>
</feature>
<reference evidence="7" key="1">
    <citation type="submission" date="2016-04" db="UniProtKB">
        <authorList>
            <consortium name="WormBaseParasite"/>
        </authorList>
    </citation>
    <scope>IDENTIFICATION</scope>
</reference>
<dbReference type="STRING" id="318479.A0A158Q434"/>
<reference evidence="4 6" key="2">
    <citation type="submission" date="2018-11" db="EMBL/GenBank/DDBJ databases">
        <authorList>
            <consortium name="Pathogen Informatics"/>
        </authorList>
    </citation>
    <scope>NUCLEOTIDE SEQUENCE [LARGE SCALE GENOMIC DNA]</scope>
</reference>
<dbReference type="EMBL" id="UYYG01001164">
    <property type="protein sequence ID" value="VDN57928.1"/>
    <property type="molecule type" value="Genomic_DNA"/>
</dbReference>
<accession>A0A158Q434</accession>
<protein>
    <submittedName>
        <fullName evidence="7">HUN domain-containing protein</fullName>
    </submittedName>
</protein>
<feature type="region of interest" description="Disordered" evidence="2">
    <location>
        <begin position="1323"/>
        <end position="1344"/>
    </location>
</feature>
<feature type="region of interest" description="Disordered" evidence="2">
    <location>
        <begin position="660"/>
        <end position="688"/>
    </location>
</feature>
<dbReference type="Proteomes" id="UP000274756">
    <property type="component" value="Unassembled WGS sequence"/>
</dbReference>
<dbReference type="GO" id="GO:0005634">
    <property type="term" value="C:nucleus"/>
    <property type="evidence" value="ECO:0007669"/>
    <property type="project" value="TreeGrafter"/>
</dbReference>
<dbReference type="PANTHER" id="PTHR21669:SF28">
    <property type="entry name" value="YEMANUCLEIN"/>
    <property type="match status" value="1"/>
</dbReference>
<keyword evidence="1" id="KW-0175">Coiled coil</keyword>
<keyword evidence="6" id="KW-1185">Reference proteome</keyword>
<proteinExistence type="predicted"/>
<gene>
    <name evidence="4" type="ORF">DME_LOCUS7901</name>
</gene>
<evidence type="ECO:0000313" key="6">
    <source>
        <dbReference type="Proteomes" id="UP000274756"/>
    </source>
</evidence>
<dbReference type="AlphaFoldDB" id="A0A158Q434"/>
<dbReference type="WBParaSite" id="DME_0000389601-mRNA-1">
    <property type="protein sequence ID" value="DME_0000389601-mRNA-1"/>
    <property type="gene ID" value="DME_0000389601"/>
</dbReference>
<dbReference type="Pfam" id="PF08729">
    <property type="entry name" value="HUN"/>
    <property type="match status" value="1"/>
</dbReference>
<evidence type="ECO:0000256" key="2">
    <source>
        <dbReference type="SAM" id="MobiDB-lite"/>
    </source>
</evidence>
<feature type="compositionally biased region" description="Basic and acidic residues" evidence="2">
    <location>
        <begin position="314"/>
        <end position="332"/>
    </location>
</feature>
<evidence type="ECO:0000256" key="1">
    <source>
        <dbReference type="SAM" id="Coils"/>
    </source>
</evidence>
<feature type="domain" description="Hpc2-related" evidence="3">
    <location>
        <begin position="94"/>
        <end position="141"/>
    </location>
</feature>
<organism evidence="5 7">
    <name type="scientific">Dracunculus medinensis</name>
    <name type="common">Guinea worm</name>
    <dbReference type="NCBI Taxonomy" id="318479"/>
    <lineage>
        <taxon>Eukaryota</taxon>
        <taxon>Metazoa</taxon>
        <taxon>Ecdysozoa</taxon>
        <taxon>Nematoda</taxon>
        <taxon>Chromadorea</taxon>
        <taxon>Rhabditida</taxon>
        <taxon>Spirurina</taxon>
        <taxon>Dracunculoidea</taxon>
        <taxon>Dracunculidae</taxon>
        <taxon>Dracunculus</taxon>
    </lineage>
</organism>